<dbReference type="PANTHER" id="PTHR44154:SF1">
    <property type="entry name" value="QUINONE OXIDOREDUCTASE"/>
    <property type="match status" value="1"/>
</dbReference>
<gene>
    <name evidence="3" type="ORF">NB037_02170</name>
</gene>
<dbReference type="InterPro" id="IPR051603">
    <property type="entry name" value="Zinc-ADH_QOR/CCCR"/>
</dbReference>
<accession>A0A9X2DVE2</accession>
<keyword evidence="1" id="KW-0521">NADP</keyword>
<dbReference type="Pfam" id="PF00107">
    <property type="entry name" value="ADH_zinc_N"/>
    <property type="match status" value="1"/>
</dbReference>
<dbReference type="Proteomes" id="UP001155240">
    <property type="component" value="Unassembled WGS sequence"/>
</dbReference>
<dbReference type="InterPro" id="IPR020843">
    <property type="entry name" value="ER"/>
</dbReference>
<dbReference type="PANTHER" id="PTHR44154">
    <property type="entry name" value="QUINONE OXIDOREDUCTASE"/>
    <property type="match status" value="1"/>
</dbReference>
<dbReference type="Gene3D" id="3.90.180.10">
    <property type="entry name" value="Medium-chain alcohol dehydrogenases, catalytic domain"/>
    <property type="match status" value="1"/>
</dbReference>
<evidence type="ECO:0000313" key="4">
    <source>
        <dbReference type="Proteomes" id="UP001155240"/>
    </source>
</evidence>
<keyword evidence="4" id="KW-1185">Reference proteome</keyword>
<comment type="caution">
    <text evidence="3">The sequence shown here is derived from an EMBL/GenBank/DDBJ whole genome shotgun (WGS) entry which is preliminary data.</text>
</comment>
<dbReference type="InterPro" id="IPR036291">
    <property type="entry name" value="NAD(P)-bd_dom_sf"/>
</dbReference>
<sequence length="342" mass="36092">MKAVTFASYGDASVLEYGDRPDPECGPDDIVLRVGAVGVNHVDIDMRNGTSRFPLQLPHTLGLEAGGTVVETGSGVSGFSVGDRVTAMHQLVCYRCDYCRAGVQQHCRELRILGVNAPGAYAEYLRVPARSLRHLPDTLSFEAAAVTQTSAATAWHCLVTRGRLRPGEWVLVSAAGSGVGSIAIRLAKLLGARVITTAGSAGKLELARASGADAVIDYRTEDVAAAVRDITDGRGVDVALEHIGGDNFTACIASLAIRGRMVVCGGHAGETVPLDLIALFRSEHEVIGCARADETEIQAVLDLTASGALVPVIDSVFPLAQAAQAHRRMEDRLQYGKLVLLP</sequence>
<dbReference type="InterPro" id="IPR013149">
    <property type="entry name" value="ADH-like_C"/>
</dbReference>
<feature type="domain" description="Enoyl reductase (ER)" evidence="2">
    <location>
        <begin position="10"/>
        <end position="340"/>
    </location>
</feature>
<dbReference type="InterPro" id="IPR011032">
    <property type="entry name" value="GroES-like_sf"/>
</dbReference>
<dbReference type="SUPFAM" id="SSF51735">
    <property type="entry name" value="NAD(P)-binding Rossmann-fold domains"/>
    <property type="match status" value="1"/>
</dbReference>
<name>A0A9X2DVE2_9MICO</name>
<dbReference type="SMART" id="SM00829">
    <property type="entry name" value="PKS_ER"/>
    <property type="match status" value="1"/>
</dbReference>
<dbReference type="AlphaFoldDB" id="A0A9X2DVE2"/>
<proteinExistence type="predicted"/>
<evidence type="ECO:0000259" key="2">
    <source>
        <dbReference type="SMART" id="SM00829"/>
    </source>
</evidence>
<protein>
    <submittedName>
        <fullName evidence="3">Zinc-binding dehydrogenase</fullName>
    </submittedName>
</protein>
<organism evidence="3 4">
    <name type="scientific">Rathayibacter rubneri</name>
    <dbReference type="NCBI Taxonomy" id="2950106"/>
    <lineage>
        <taxon>Bacteria</taxon>
        <taxon>Bacillati</taxon>
        <taxon>Actinomycetota</taxon>
        <taxon>Actinomycetes</taxon>
        <taxon>Micrococcales</taxon>
        <taxon>Microbacteriaceae</taxon>
        <taxon>Rathayibacter</taxon>
    </lineage>
</organism>
<evidence type="ECO:0000313" key="3">
    <source>
        <dbReference type="EMBL" id="MCM6761214.1"/>
    </source>
</evidence>
<dbReference type="GO" id="GO:0016491">
    <property type="term" value="F:oxidoreductase activity"/>
    <property type="evidence" value="ECO:0007669"/>
    <property type="project" value="InterPro"/>
</dbReference>
<dbReference type="InterPro" id="IPR013154">
    <property type="entry name" value="ADH-like_N"/>
</dbReference>
<dbReference type="EMBL" id="JAMRYM010000003">
    <property type="protein sequence ID" value="MCM6761214.1"/>
    <property type="molecule type" value="Genomic_DNA"/>
</dbReference>
<evidence type="ECO:0000256" key="1">
    <source>
        <dbReference type="ARBA" id="ARBA00022857"/>
    </source>
</evidence>
<dbReference type="RefSeq" id="WP_251943219.1">
    <property type="nucleotide sequence ID" value="NZ_JAMRYM010000003.1"/>
</dbReference>
<dbReference type="Pfam" id="PF08240">
    <property type="entry name" value="ADH_N"/>
    <property type="match status" value="1"/>
</dbReference>
<dbReference type="SUPFAM" id="SSF50129">
    <property type="entry name" value="GroES-like"/>
    <property type="match status" value="1"/>
</dbReference>
<reference evidence="3" key="1">
    <citation type="submission" date="2022-06" db="EMBL/GenBank/DDBJ databases">
        <title>Whole genome shotgun sequencing (WGS) of Rathayibacter sp. ZW T2_19, isolated from stored onions (Allium cepa).</title>
        <authorList>
            <person name="Stoll D.A."/>
            <person name="Huch M."/>
        </authorList>
    </citation>
    <scope>NUCLEOTIDE SEQUENCE</scope>
    <source>
        <strain evidence="3">ZW T2_19</strain>
    </source>
</reference>